<feature type="compositionally biased region" description="Low complexity" evidence="4">
    <location>
        <begin position="164"/>
        <end position="174"/>
    </location>
</feature>
<feature type="compositionally biased region" description="Gly residues" evidence="4">
    <location>
        <begin position="215"/>
        <end position="242"/>
    </location>
</feature>
<feature type="transmembrane region" description="Helical" evidence="5">
    <location>
        <begin position="268"/>
        <end position="296"/>
    </location>
</feature>
<dbReference type="Proteomes" id="UP001595858">
    <property type="component" value="Unassembled WGS sequence"/>
</dbReference>
<feature type="region of interest" description="Disordered" evidence="4">
    <location>
        <begin position="437"/>
        <end position="471"/>
    </location>
</feature>
<keyword evidence="5" id="KW-1133">Transmembrane helix</keyword>
<dbReference type="Pfam" id="PF13180">
    <property type="entry name" value="PDZ_2"/>
    <property type="match status" value="1"/>
</dbReference>
<feature type="compositionally biased region" description="Basic and acidic residues" evidence="4">
    <location>
        <begin position="250"/>
        <end position="259"/>
    </location>
</feature>
<evidence type="ECO:0000256" key="2">
    <source>
        <dbReference type="ARBA" id="ARBA00022670"/>
    </source>
</evidence>
<dbReference type="InterPro" id="IPR043504">
    <property type="entry name" value="Peptidase_S1_PA_chymotrypsin"/>
</dbReference>
<dbReference type="InterPro" id="IPR051201">
    <property type="entry name" value="Chloro_Bact_Ser_Proteases"/>
</dbReference>
<organism evidence="7 8">
    <name type="scientific">Streptomonospora arabica</name>
    <dbReference type="NCBI Taxonomy" id="412417"/>
    <lineage>
        <taxon>Bacteria</taxon>
        <taxon>Bacillati</taxon>
        <taxon>Actinomycetota</taxon>
        <taxon>Actinomycetes</taxon>
        <taxon>Streptosporangiales</taxon>
        <taxon>Nocardiopsidaceae</taxon>
        <taxon>Streptomonospora</taxon>
    </lineage>
</organism>
<dbReference type="SUPFAM" id="SSF50156">
    <property type="entry name" value="PDZ domain-like"/>
    <property type="match status" value="1"/>
</dbReference>
<dbReference type="EMBL" id="JBHSIY010000001">
    <property type="protein sequence ID" value="MFC4865277.1"/>
    <property type="molecule type" value="Genomic_DNA"/>
</dbReference>
<evidence type="ECO:0000256" key="5">
    <source>
        <dbReference type="SAM" id="Phobius"/>
    </source>
</evidence>
<name>A0ABV9SHC4_9ACTN</name>
<dbReference type="PANTHER" id="PTHR43343">
    <property type="entry name" value="PEPTIDASE S12"/>
    <property type="match status" value="1"/>
</dbReference>
<evidence type="ECO:0000259" key="6">
    <source>
        <dbReference type="PROSITE" id="PS50106"/>
    </source>
</evidence>
<feature type="compositionally biased region" description="Low complexity" evidence="4">
    <location>
        <begin position="28"/>
        <end position="61"/>
    </location>
</feature>
<keyword evidence="5" id="KW-0812">Transmembrane</keyword>
<keyword evidence="8" id="KW-1185">Reference proteome</keyword>
<feature type="compositionally biased region" description="Low complexity" evidence="4">
    <location>
        <begin position="119"/>
        <end position="136"/>
    </location>
</feature>
<dbReference type="SUPFAM" id="SSF50494">
    <property type="entry name" value="Trypsin-like serine proteases"/>
    <property type="match status" value="1"/>
</dbReference>
<dbReference type="InterPro" id="IPR036034">
    <property type="entry name" value="PDZ_sf"/>
</dbReference>
<keyword evidence="2" id="KW-0645">Protease</keyword>
<protein>
    <submittedName>
        <fullName evidence="7">Trypsin-like peptidase domain-containing protein</fullName>
    </submittedName>
</protein>
<dbReference type="InterPro" id="IPR009003">
    <property type="entry name" value="Peptidase_S1_PA"/>
</dbReference>
<evidence type="ECO:0000256" key="1">
    <source>
        <dbReference type="ARBA" id="ARBA00010541"/>
    </source>
</evidence>
<evidence type="ECO:0000313" key="8">
    <source>
        <dbReference type="Proteomes" id="UP001595858"/>
    </source>
</evidence>
<dbReference type="InterPro" id="IPR001478">
    <property type="entry name" value="PDZ"/>
</dbReference>
<feature type="compositionally biased region" description="Polar residues" evidence="4">
    <location>
        <begin position="444"/>
        <end position="455"/>
    </location>
</feature>
<gene>
    <name evidence="7" type="ORF">ACFPCZ_01415</name>
</gene>
<sequence>MSASDPSKGFPTGDHGGEGHPADPPEVSADPARSGADPASPAGPADTAQQSQAAARAGSGAEPVPGEALDGAVAARAEDGGPETTGPWRSAVANRPPRATPDEAAGAEAPPPAPDPGPREQAQPPQAAQPGEHAAPTSPTDPVRQHGPAQNAQGSYPGGHGHGPHVPQPGQHSGTAESAVWSGAAAGAAGGAAGSSVPYGTHPGQDAGAHHAGGWHYGGGHPGGHPGGPGYPGGPGHPGGPGGYPPPPHGEGHPGEQPRRPGLLRRNAVVVVAAVTALVTSLIVGPAAAAITAYLADEGQGGTSALTDGSGGSVSTGDVSTVAEKALPSVVSIQAGQGAGSGAVISSDGQILTNAHVVAAAQGDTVTVSFNDGREAKARILGTDPVSDLAVIKAEDQSGLTTAKLGNSDKVEVGANVVAIGSPLGLQGTVTSGVVSSLDRPVNTGATGRQEQQPDNPFGLPEEPEQGEQQLQTSTVINAIQTDAPINPGNSGGPLMNMSGEVIGINTAIASTSSTGGQAGSIGLGFAIPINQAKPIAEQLIKDGQASYAAIEATITQSNKEGATVVETTDGGAAAEAGLKRGDRITHVNGEEVEGPNALIAAIRSHQPGDTITIGYVRGGEEHEADVTLSAQSSNSLGS</sequence>
<evidence type="ECO:0000313" key="7">
    <source>
        <dbReference type="EMBL" id="MFC4865277.1"/>
    </source>
</evidence>
<dbReference type="PROSITE" id="PS50106">
    <property type="entry name" value="PDZ"/>
    <property type="match status" value="1"/>
</dbReference>
<comment type="similarity">
    <text evidence="1">Belongs to the peptidase S1C family.</text>
</comment>
<reference evidence="8" key="1">
    <citation type="journal article" date="2019" name="Int. J. Syst. Evol. Microbiol.">
        <title>The Global Catalogue of Microorganisms (GCM) 10K type strain sequencing project: providing services to taxonomists for standard genome sequencing and annotation.</title>
        <authorList>
            <consortium name="The Broad Institute Genomics Platform"/>
            <consortium name="The Broad Institute Genome Sequencing Center for Infectious Disease"/>
            <person name="Wu L."/>
            <person name="Ma J."/>
        </authorList>
    </citation>
    <scope>NUCLEOTIDE SEQUENCE [LARGE SCALE GENOMIC DNA]</scope>
    <source>
        <strain evidence="8">CGMCC 4.7304</strain>
    </source>
</reference>
<dbReference type="InterPro" id="IPR001940">
    <property type="entry name" value="Peptidase_S1C"/>
</dbReference>
<proteinExistence type="inferred from homology"/>
<feature type="region of interest" description="Disordered" evidence="4">
    <location>
        <begin position="1"/>
        <end position="261"/>
    </location>
</feature>
<comment type="caution">
    <text evidence="7">The sequence shown here is derived from an EMBL/GenBank/DDBJ whole genome shotgun (WGS) entry which is preliminary data.</text>
</comment>
<dbReference type="SMART" id="SM00228">
    <property type="entry name" value="PDZ"/>
    <property type="match status" value="1"/>
</dbReference>
<dbReference type="PANTHER" id="PTHR43343:SF3">
    <property type="entry name" value="PROTEASE DO-LIKE 8, CHLOROPLASTIC"/>
    <property type="match status" value="1"/>
</dbReference>
<dbReference type="PRINTS" id="PR00834">
    <property type="entry name" value="PROTEASES2C"/>
</dbReference>
<keyword evidence="5" id="KW-0472">Membrane</keyword>
<feature type="compositionally biased region" description="Low complexity" evidence="4">
    <location>
        <begin position="202"/>
        <end position="214"/>
    </location>
</feature>
<dbReference type="Gene3D" id="2.40.10.10">
    <property type="entry name" value="Trypsin-like serine proteases"/>
    <property type="match status" value="2"/>
</dbReference>
<accession>A0ABV9SHC4</accession>
<evidence type="ECO:0000256" key="4">
    <source>
        <dbReference type="SAM" id="MobiDB-lite"/>
    </source>
</evidence>
<dbReference type="RefSeq" id="WP_344142796.1">
    <property type="nucleotide sequence ID" value="NZ_BAAAQI010000005.1"/>
</dbReference>
<evidence type="ECO:0000256" key="3">
    <source>
        <dbReference type="ARBA" id="ARBA00022801"/>
    </source>
</evidence>
<dbReference type="Gene3D" id="2.30.42.10">
    <property type="match status" value="1"/>
</dbReference>
<keyword evidence="3" id="KW-0378">Hydrolase</keyword>
<feature type="domain" description="PDZ" evidence="6">
    <location>
        <begin position="537"/>
        <end position="595"/>
    </location>
</feature>
<dbReference type="Pfam" id="PF13365">
    <property type="entry name" value="Trypsin_2"/>
    <property type="match status" value="1"/>
</dbReference>